<dbReference type="InterPro" id="IPR027417">
    <property type="entry name" value="P-loop_NTPase"/>
</dbReference>
<dbReference type="InterPro" id="IPR003593">
    <property type="entry name" value="AAA+_ATPase"/>
</dbReference>
<comment type="catalytic activity">
    <reaction evidence="5">
        <text>an R-cob(III)alamin(out) + ATP + H2O = an R-cob(III)alamin(in) + ADP + phosphate + H(+)</text>
        <dbReference type="Rhea" id="RHEA:17873"/>
        <dbReference type="ChEBI" id="CHEBI:15377"/>
        <dbReference type="ChEBI" id="CHEBI:15378"/>
        <dbReference type="ChEBI" id="CHEBI:30616"/>
        <dbReference type="ChEBI" id="CHEBI:43474"/>
        <dbReference type="ChEBI" id="CHEBI:140785"/>
        <dbReference type="ChEBI" id="CHEBI:456216"/>
        <dbReference type="EC" id="7.6.2.8"/>
    </reaction>
</comment>
<dbReference type="Proteomes" id="UP000011661">
    <property type="component" value="Unassembled WGS sequence"/>
</dbReference>
<dbReference type="SMART" id="SM00382">
    <property type="entry name" value="AAA"/>
    <property type="match status" value="1"/>
</dbReference>
<dbReference type="InterPro" id="IPR003439">
    <property type="entry name" value="ABC_transporter-like_ATP-bd"/>
</dbReference>
<dbReference type="STRING" id="1230460.C495_15157"/>
<evidence type="ECO:0000259" key="12">
    <source>
        <dbReference type="PROSITE" id="PS50893"/>
    </source>
</evidence>
<evidence type="ECO:0000256" key="5">
    <source>
        <dbReference type="ARBA" id="ARBA00050590"/>
    </source>
</evidence>
<dbReference type="PROSITE" id="PS00211">
    <property type="entry name" value="ABC_TRANSPORTER_1"/>
    <property type="match status" value="1"/>
</dbReference>
<dbReference type="GO" id="GO:0005524">
    <property type="term" value="F:ATP binding"/>
    <property type="evidence" value="ECO:0007669"/>
    <property type="project" value="UniProtKB-KW"/>
</dbReference>
<evidence type="ECO:0000256" key="4">
    <source>
        <dbReference type="ARBA" id="ARBA00022967"/>
    </source>
</evidence>
<evidence type="ECO:0000313" key="14">
    <source>
        <dbReference type="Proteomes" id="UP000011661"/>
    </source>
</evidence>
<dbReference type="Gene3D" id="3.40.50.300">
    <property type="entry name" value="P-loop containing nucleotide triphosphate hydrolases"/>
    <property type="match status" value="1"/>
</dbReference>
<proteinExistence type="predicted"/>
<dbReference type="EC" id="7.6.2.8" evidence="8"/>
<keyword evidence="2" id="KW-0547">Nucleotide-binding</keyword>
<evidence type="ECO:0000256" key="10">
    <source>
        <dbReference type="ARBA" id="ARBA00077139"/>
    </source>
</evidence>
<dbReference type="GO" id="GO:0016887">
    <property type="term" value="F:ATP hydrolysis activity"/>
    <property type="evidence" value="ECO:0007669"/>
    <property type="project" value="InterPro"/>
</dbReference>
<evidence type="ECO:0000256" key="6">
    <source>
        <dbReference type="ARBA" id="ARBA00058960"/>
    </source>
</evidence>
<evidence type="ECO:0000256" key="11">
    <source>
        <dbReference type="SAM" id="MobiDB-lite"/>
    </source>
</evidence>
<dbReference type="SUPFAM" id="SSF52540">
    <property type="entry name" value="P-loop containing nucleoside triphosphate hydrolases"/>
    <property type="match status" value="1"/>
</dbReference>
<feature type="region of interest" description="Disordered" evidence="11">
    <location>
        <begin position="264"/>
        <end position="290"/>
    </location>
</feature>
<dbReference type="EMBL" id="AOHX01000046">
    <property type="protein sequence ID" value="ELY42354.1"/>
    <property type="molecule type" value="Genomic_DNA"/>
</dbReference>
<evidence type="ECO:0000256" key="7">
    <source>
        <dbReference type="ARBA" id="ARBA00064420"/>
    </source>
</evidence>
<comment type="function">
    <text evidence="6">Required for corrinoid utilization. Probably part of the ABC transporter complex BtuCDF involved in cobalamin (vitamin B12) import. Probably responsible for energy coupling to the transport system.</text>
</comment>
<dbReference type="AlphaFoldDB" id="L9VYV3"/>
<comment type="subunit">
    <text evidence="7">The complex is composed of two ATP-binding proteins (BtuD), two transmembrane proteins (BtuC) and a solute-binding protein (BtuF).</text>
</comment>
<feature type="region of interest" description="Disordered" evidence="11">
    <location>
        <begin position="449"/>
        <end position="476"/>
    </location>
</feature>
<name>L9VYV3_9EURY</name>
<dbReference type="RefSeq" id="WP_008164376.1">
    <property type="nucleotide sequence ID" value="NZ_AOHX01000046.1"/>
</dbReference>
<comment type="caution">
    <text evidence="13">The sequence shown here is derived from an EMBL/GenBank/DDBJ whole genome shotgun (WGS) entry which is preliminary data.</text>
</comment>
<keyword evidence="4" id="KW-1278">Translocase</keyword>
<dbReference type="FunFam" id="3.40.50.300:FF:000134">
    <property type="entry name" value="Iron-enterobactin ABC transporter ATP-binding protein"/>
    <property type="match status" value="1"/>
</dbReference>
<dbReference type="PATRIC" id="fig|1230460.4.peg.3078"/>
<evidence type="ECO:0000256" key="2">
    <source>
        <dbReference type="ARBA" id="ARBA00022741"/>
    </source>
</evidence>
<dbReference type="PANTHER" id="PTHR42794:SF1">
    <property type="entry name" value="HEMIN IMPORT ATP-BINDING PROTEIN HMUV"/>
    <property type="match status" value="1"/>
</dbReference>
<evidence type="ECO:0000256" key="9">
    <source>
        <dbReference type="ARBA" id="ARBA00073649"/>
    </source>
</evidence>
<protein>
    <recommendedName>
        <fullName evidence="9">Cobalamin import ATP-binding protein BtuD</fullName>
        <ecNumber evidence="8">7.6.2.8</ecNumber>
    </recommendedName>
    <alternativeName>
        <fullName evidence="10">Vitamin B12-transporting ATPase</fullName>
    </alternativeName>
</protein>
<dbReference type="Pfam" id="PF00005">
    <property type="entry name" value="ABC_tran"/>
    <property type="match status" value="1"/>
</dbReference>
<keyword evidence="14" id="KW-1185">Reference proteome</keyword>
<evidence type="ECO:0000256" key="8">
    <source>
        <dbReference type="ARBA" id="ARBA00066387"/>
    </source>
</evidence>
<feature type="compositionally biased region" description="Polar residues" evidence="11">
    <location>
        <begin position="264"/>
        <end position="273"/>
    </location>
</feature>
<dbReference type="PANTHER" id="PTHR42794">
    <property type="entry name" value="HEMIN IMPORT ATP-BINDING PROTEIN HMUV"/>
    <property type="match status" value="1"/>
</dbReference>
<evidence type="ECO:0000256" key="3">
    <source>
        <dbReference type="ARBA" id="ARBA00022840"/>
    </source>
</evidence>
<dbReference type="PROSITE" id="PS50893">
    <property type="entry name" value="ABC_TRANSPORTER_2"/>
    <property type="match status" value="1"/>
</dbReference>
<dbReference type="OrthoDB" id="24644at2157"/>
<reference evidence="13 14" key="1">
    <citation type="journal article" date="2014" name="PLoS Genet.">
        <title>Phylogenetically driven sequencing of extremely halophilic archaea reveals strategies for static and dynamic osmo-response.</title>
        <authorList>
            <person name="Becker E.A."/>
            <person name="Seitzer P.M."/>
            <person name="Tritt A."/>
            <person name="Larsen D."/>
            <person name="Krusor M."/>
            <person name="Yao A.I."/>
            <person name="Wu D."/>
            <person name="Madern D."/>
            <person name="Eisen J.A."/>
            <person name="Darling A.E."/>
            <person name="Facciotti M.T."/>
        </authorList>
    </citation>
    <scope>NUCLEOTIDE SEQUENCE [LARGE SCALE GENOMIC DNA]</scope>
    <source>
        <strain evidence="13 14">JCM 14089</strain>
    </source>
</reference>
<evidence type="ECO:0000313" key="13">
    <source>
        <dbReference type="EMBL" id="ELY42354.1"/>
    </source>
</evidence>
<keyword evidence="3" id="KW-0067">ATP-binding</keyword>
<keyword evidence="1" id="KW-0813">Transport</keyword>
<dbReference type="CDD" id="cd03214">
    <property type="entry name" value="ABC_Iron-Siderophores_B12_Hemin"/>
    <property type="match status" value="1"/>
</dbReference>
<dbReference type="InterPro" id="IPR017871">
    <property type="entry name" value="ABC_transporter-like_CS"/>
</dbReference>
<evidence type="ECO:0000256" key="1">
    <source>
        <dbReference type="ARBA" id="ARBA00022448"/>
    </source>
</evidence>
<gene>
    <name evidence="13" type="ORF">C495_15157</name>
</gene>
<accession>L9VYV3</accession>
<sequence>MTPFNRTPDETNAAQPTEIEPAAITVENCSLSFGELSVLEDVSVTIEPGEFVGFVGPNGAGKTTLLRAISGALEPDSGTVSIDGVDIHSVSSKRSSQLVSVVPQDTTLSFSFPVRDVVEMGRHPHRSRFSSPTQADHEAVEQALERTRTTDLADRPIDAISGGQRQRVVLARAIAQGTPAMLLDEPTASLDINHQLETLELVRELVDDGRTVCAAIHDLDLAARYCDRLVMLADGGVYRSGPPADVLTGESLADVFDATATVTPNPITGTETVTALPGHRTDGDETDEETQLRDARIHVLGTGTTAACVLAQLESTQAETALSLGPVTSGDTAAETARTLEIDCLEVPPFESLSESTLVAFENHVADADVTVVTASALEAGGTGTERLLEVLAAVADTLVLVERESAADSGGATTAGRATVVDGDRRRVLEATTETVLETIAAALERQLVSDESATEAASSDRKPGMGLAAESSSD</sequence>
<organism evidence="13 14">
    <name type="scientific">Natronorubrum sulfidifaciens JCM 14089</name>
    <dbReference type="NCBI Taxonomy" id="1230460"/>
    <lineage>
        <taxon>Archaea</taxon>
        <taxon>Methanobacteriati</taxon>
        <taxon>Methanobacteriota</taxon>
        <taxon>Stenosarchaea group</taxon>
        <taxon>Halobacteria</taxon>
        <taxon>Halobacteriales</taxon>
        <taxon>Natrialbaceae</taxon>
        <taxon>Natronorubrum</taxon>
    </lineage>
</organism>
<dbReference type="GO" id="GO:0015420">
    <property type="term" value="F:ABC-type vitamin B12 transporter activity"/>
    <property type="evidence" value="ECO:0007669"/>
    <property type="project" value="UniProtKB-EC"/>
</dbReference>
<dbReference type="eggNOG" id="arCOG00199">
    <property type="taxonomic scope" value="Archaea"/>
</dbReference>
<dbReference type="NCBIfam" id="NF010068">
    <property type="entry name" value="PRK13548.1"/>
    <property type="match status" value="1"/>
</dbReference>
<feature type="compositionally biased region" description="Low complexity" evidence="11">
    <location>
        <begin position="449"/>
        <end position="459"/>
    </location>
</feature>
<feature type="domain" description="ABC transporter" evidence="12">
    <location>
        <begin position="24"/>
        <end position="259"/>
    </location>
</feature>